<dbReference type="Proteomes" id="UP001595699">
    <property type="component" value="Unassembled WGS sequence"/>
</dbReference>
<organism evidence="1 2">
    <name type="scientific">Tenggerimyces flavus</name>
    <dbReference type="NCBI Taxonomy" id="1708749"/>
    <lineage>
        <taxon>Bacteria</taxon>
        <taxon>Bacillati</taxon>
        <taxon>Actinomycetota</taxon>
        <taxon>Actinomycetes</taxon>
        <taxon>Propionibacteriales</taxon>
        <taxon>Nocardioidaceae</taxon>
        <taxon>Tenggerimyces</taxon>
    </lineage>
</organism>
<gene>
    <name evidence="1" type="ORF">ACFOUW_32675</name>
</gene>
<evidence type="ECO:0000313" key="2">
    <source>
        <dbReference type="Proteomes" id="UP001595699"/>
    </source>
</evidence>
<comment type="caution">
    <text evidence="1">The sequence shown here is derived from an EMBL/GenBank/DDBJ whole genome shotgun (WGS) entry which is preliminary data.</text>
</comment>
<keyword evidence="2" id="KW-1185">Reference proteome</keyword>
<evidence type="ECO:0000313" key="1">
    <source>
        <dbReference type="EMBL" id="MFC3765629.1"/>
    </source>
</evidence>
<sequence length="77" mass="9101">MALREYRDPFVRRYVMLGRRMGIMGVLFERFDARGFEVPSEIRARIFATWDLEQLTDWIGRAAVAKTIDEVFETAQK</sequence>
<accession>A0ABV7YN34</accession>
<name>A0ABV7YN34_9ACTN</name>
<dbReference type="EMBL" id="JBHRZH010000041">
    <property type="protein sequence ID" value="MFC3765629.1"/>
    <property type="molecule type" value="Genomic_DNA"/>
</dbReference>
<dbReference type="RefSeq" id="WP_205116505.1">
    <property type="nucleotide sequence ID" value="NZ_JAFBCM010000001.1"/>
</dbReference>
<proteinExistence type="predicted"/>
<evidence type="ECO:0008006" key="3">
    <source>
        <dbReference type="Google" id="ProtNLM"/>
    </source>
</evidence>
<protein>
    <recommendedName>
        <fullName evidence="3">FAD assembly factor SdhE</fullName>
    </recommendedName>
</protein>
<reference evidence="2" key="1">
    <citation type="journal article" date="2019" name="Int. J. Syst. Evol. Microbiol.">
        <title>The Global Catalogue of Microorganisms (GCM) 10K type strain sequencing project: providing services to taxonomists for standard genome sequencing and annotation.</title>
        <authorList>
            <consortium name="The Broad Institute Genomics Platform"/>
            <consortium name="The Broad Institute Genome Sequencing Center for Infectious Disease"/>
            <person name="Wu L."/>
            <person name="Ma J."/>
        </authorList>
    </citation>
    <scope>NUCLEOTIDE SEQUENCE [LARGE SCALE GENOMIC DNA]</scope>
    <source>
        <strain evidence="2">CGMCC 4.7241</strain>
    </source>
</reference>